<reference evidence="9 10" key="1">
    <citation type="submission" date="2017-10" db="EMBL/GenBank/DDBJ databases">
        <title>Novel microbial diversity and functional potential in the marine mammal oral microbiome.</title>
        <authorList>
            <person name="Dudek N.K."/>
            <person name="Sun C.L."/>
            <person name="Burstein D."/>
            <person name="Kantor R.S."/>
            <person name="Aliaga Goltsman D.S."/>
            <person name="Bik E.M."/>
            <person name="Thomas B.C."/>
            <person name="Banfield J.F."/>
            <person name="Relman D.A."/>
        </authorList>
    </citation>
    <scope>NUCLEOTIDE SEQUENCE [LARGE SCALE GENOMIC DNA]</scope>
    <source>
        <strain evidence="9">DOLJORAL78_47_16</strain>
    </source>
</reference>
<dbReference type="Pfam" id="PF08352">
    <property type="entry name" value="oligo_HPY"/>
    <property type="match status" value="1"/>
</dbReference>
<dbReference type="GO" id="GO:0015833">
    <property type="term" value="P:peptide transport"/>
    <property type="evidence" value="ECO:0007669"/>
    <property type="project" value="InterPro"/>
</dbReference>
<proteinExistence type="inferred from homology"/>
<keyword evidence="5" id="KW-0547">Nucleotide-binding</keyword>
<dbReference type="PROSITE" id="PS00211">
    <property type="entry name" value="ABC_TRANSPORTER_1"/>
    <property type="match status" value="1"/>
</dbReference>
<evidence type="ECO:0000256" key="4">
    <source>
        <dbReference type="ARBA" id="ARBA00022475"/>
    </source>
</evidence>
<dbReference type="SMART" id="SM00382">
    <property type="entry name" value="AAA"/>
    <property type="match status" value="1"/>
</dbReference>
<evidence type="ECO:0000256" key="3">
    <source>
        <dbReference type="ARBA" id="ARBA00022448"/>
    </source>
</evidence>
<dbReference type="GO" id="GO:0016887">
    <property type="term" value="F:ATP hydrolysis activity"/>
    <property type="evidence" value="ECO:0007669"/>
    <property type="project" value="InterPro"/>
</dbReference>
<evidence type="ECO:0000259" key="8">
    <source>
        <dbReference type="PROSITE" id="PS50893"/>
    </source>
</evidence>
<dbReference type="GO" id="GO:0005886">
    <property type="term" value="C:plasma membrane"/>
    <property type="evidence" value="ECO:0007669"/>
    <property type="project" value="UniProtKB-SubCell"/>
</dbReference>
<comment type="caution">
    <text evidence="9">The sequence shown here is derived from an EMBL/GenBank/DDBJ whole genome shotgun (WGS) entry which is preliminary data.</text>
</comment>
<dbReference type="Proteomes" id="UP000230821">
    <property type="component" value="Unassembled WGS sequence"/>
</dbReference>
<dbReference type="InterPro" id="IPR017871">
    <property type="entry name" value="ABC_transporter-like_CS"/>
</dbReference>
<dbReference type="Gene3D" id="3.40.50.300">
    <property type="entry name" value="P-loop containing nucleotide triphosphate hydrolases"/>
    <property type="match status" value="1"/>
</dbReference>
<dbReference type="InterPro" id="IPR003439">
    <property type="entry name" value="ABC_transporter-like_ATP-bd"/>
</dbReference>
<accession>A0A2G6K9V5</accession>
<organism evidence="9 10">
    <name type="scientific">candidate division KSB3 bacterium</name>
    <dbReference type="NCBI Taxonomy" id="2044937"/>
    <lineage>
        <taxon>Bacteria</taxon>
        <taxon>candidate division KSB3</taxon>
    </lineage>
</organism>
<evidence type="ECO:0000256" key="5">
    <source>
        <dbReference type="ARBA" id="ARBA00022741"/>
    </source>
</evidence>
<dbReference type="PANTHER" id="PTHR43297">
    <property type="entry name" value="OLIGOPEPTIDE TRANSPORT ATP-BINDING PROTEIN APPD"/>
    <property type="match status" value="1"/>
</dbReference>
<dbReference type="FunFam" id="3.40.50.300:FF:000016">
    <property type="entry name" value="Oligopeptide ABC transporter ATP-binding component"/>
    <property type="match status" value="1"/>
</dbReference>
<protein>
    <submittedName>
        <fullName evidence="9">Peptide ABC transporter ATP-binding protein</fullName>
    </submittedName>
</protein>
<dbReference type="InterPro" id="IPR013563">
    <property type="entry name" value="Oligopep_ABC_C"/>
</dbReference>
<sequence length="325" mass="36321">MKNVLLEINDLKTWFYTDDGVVRGCDGVSYKVHEGETLAVVGESGSGKSVAAMSILNLIPSPPGKIEDGEILFENQNLVGLPIKDMRDIRGNKIAMIFQEPMTSLNPVMMVGRQIRESMLLHQACSKREAAERTIELLKLVGIPDPAKRVHEYPYQMSGGMRQRVMIAIALACRPKLLIADEPTSALDVTIQAQILRLIKDLQETLGMAVILITHDMSVVAETADKVAVMYAGKIVEYGSVDDIFYNPKHPYLNGLRQCIPHLESEQENLYVIDGIVPDPLNLPEGCKFAPRCPKAFERCGQEEPPPIHFNNEHYACCWLYENEE</sequence>
<dbReference type="SUPFAM" id="SSF52540">
    <property type="entry name" value="P-loop containing nucleoside triphosphate hydrolases"/>
    <property type="match status" value="1"/>
</dbReference>
<dbReference type="AlphaFoldDB" id="A0A2G6K9V5"/>
<evidence type="ECO:0000313" key="9">
    <source>
        <dbReference type="EMBL" id="PIE32478.1"/>
    </source>
</evidence>
<keyword evidence="4" id="KW-1003">Cell membrane</keyword>
<feature type="domain" description="ABC transporter" evidence="8">
    <location>
        <begin position="6"/>
        <end position="257"/>
    </location>
</feature>
<dbReference type="CDD" id="cd03257">
    <property type="entry name" value="ABC_NikE_OppD_transporters"/>
    <property type="match status" value="1"/>
</dbReference>
<dbReference type="InterPro" id="IPR003593">
    <property type="entry name" value="AAA+_ATPase"/>
</dbReference>
<dbReference type="InterPro" id="IPR027417">
    <property type="entry name" value="P-loop_NTPase"/>
</dbReference>
<evidence type="ECO:0000256" key="7">
    <source>
        <dbReference type="ARBA" id="ARBA00023136"/>
    </source>
</evidence>
<keyword evidence="3" id="KW-0813">Transport</keyword>
<dbReference type="PROSITE" id="PS50893">
    <property type="entry name" value="ABC_TRANSPORTER_2"/>
    <property type="match status" value="1"/>
</dbReference>
<comment type="subcellular location">
    <subcellularLocation>
        <location evidence="1">Cell membrane</location>
        <topology evidence="1">Peripheral membrane protein</topology>
    </subcellularLocation>
</comment>
<keyword evidence="7" id="KW-0472">Membrane</keyword>
<evidence type="ECO:0000313" key="10">
    <source>
        <dbReference type="Proteomes" id="UP000230821"/>
    </source>
</evidence>
<evidence type="ECO:0000256" key="6">
    <source>
        <dbReference type="ARBA" id="ARBA00022840"/>
    </source>
</evidence>
<evidence type="ECO:0000256" key="1">
    <source>
        <dbReference type="ARBA" id="ARBA00004202"/>
    </source>
</evidence>
<dbReference type="PANTHER" id="PTHR43297:SF2">
    <property type="entry name" value="DIPEPTIDE TRANSPORT ATP-BINDING PROTEIN DPPD"/>
    <property type="match status" value="1"/>
</dbReference>
<dbReference type="NCBIfam" id="TIGR01727">
    <property type="entry name" value="oligo_HPY"/>
    <property type="match status" value="1"/>
</dbReference>
<dbReference type="Pfam" id="PF00005">
    <property type="entry name" value="ABC_tran"/>
    <property type="match status" value="1"/>
</dbReference>
<name>A0A2G6K9V5_9BACT</name>
<dbReference type="GO" id="GO:0005524">
    <property type="term" value="F:ATP binding"/>
    <property type="evidence" value="ECO:0007669"/>
    <property type="project" value="UniProtKB-KW"/>
</dbReference>
<dbReference type="EMBL" id="PDSK01000113">
    <property type="protein sequence ID" value="PIE32478.1"/>
    <property type="molecule type" value="Genomic_DNA"/>
</dbReference>
<keyword evidence="6 9" id="KW-0067">ATP-binding</keyword>
<comment type="similarity">
    <text evidence="2">Belongs to the ABC transporter superfamily.</text>
</comment>
<dbReference type="InterPro" id="IPR050388">
    <property type="entry name" value="ABC_Ni/Peptide_Import"/>
</dbReference>
<gene>
    <name evidence="9" type="ORF">CSA56_15415</name>
</gene>
<evidence type="ECO:0000256" key="2">
    <source>
        <dbReference type="ARBA" id="ARBA00005417"/>
    </source>
</evidence>